<dbReference type="STRING" id="1034943.BN59_02364"/>
<reference evidence="2 3" key="1">
    <citation type="submission" date="2014-06" db="EMBL/GenBank/DDBJ databases">
        <authorList>
            <person name="Urmite Genomes Urmite Genomes"/>
        </authorList>
    </citation>
    <scope>NUCLEOTIDE SEQUENCE [LARGE SCALE GENOMIC DNA]</scope>
</reference>
<organism evidence="2 3">
    <name type="scientific">Legionella massiliensis</name>
    <dbReference type="NCBI Taxonomy" id="1034943"/>
    <lineage>
        <taxon>Bacteria</taxon>
        <taxon>Pseudomonadati</taxon>
        <taxon>Pseudomonadota</taxon>
        <taxon>Gammaproteobacteria</taxon>
        <taxon>Legionellales</taxon>
        <taxon>Legionellaceae</taxon>
        <taxon>Legionella</taxon>
    </lineage>
</organism>
<evidence type="ECO:0000313" key="2">
    <source>
        <dbReference type="EMBL" id="CDZ78067.1"/>
    </source>
</evidence>
<keyword evidence="1" id="KW-0472">Membrane</keyword>
<evidence type="ECO:0000313" key="3">
    <source>
        <dbReference type="Proteomes" id="UP000044071"/>
    </source>
</evidence>
<dbReference type="AlphaFoldDB" id="A0A078KYD0"/>
<sequence length="315" mass="36495">MEHLRYTATDQKHKKPDKALFSYQFIAFAFLLVLALLLYLFPGKALFNNLIEQSYISEADFRYSILLLNSDGYNEIVENPAAIIKQFNDDADKQDSESLWLQYIILKYISYQPKLPKEIKLQAEQALAHYLSILQTIPTTVDEEFILARDALAVDQAPLALNFYQQIIEKNPKQDIEFYVQAARVALWAKQCVQSADYYFMAQSMAKTVDDKRYLFITAIKLLFECNKYEEAITAAEKHIDGLQSDQLTYQILTELAVRADKPAKAQDFVLRLLQLRSGIANSNELIINKNLYYEIRNILERIWGYILSHSPFTD</sequence>
<dbReference type="RefSeq" id="WP_043874497.1">
    <property type="nucleotide sequence ID" value="NZ_CCVW01000002.1"/>
</dbReference>
<dbReference type="OrthoDB" id="5654168at2"/>
<keyword evidence="1" id="KW-0812">Transmembrane</keyword>
<keyword evidence="1" id="KW-1133">Transmembrane helix</keyword>
<feature type="transmembrane region" description="Helical" evidence="1">
    <location>
        <begin position="20"/>
        <end position="41"/>
    </location>
</feature>
<dbReference type="eggNOG" id="COG0457">
    <property type="taxonomic scope" value="Bacteria"/>
</dbReference>
<dbReference type="Gene3D" id="1.25.40.10">
    <property type="entry name" value="Tetratricopeptide repeat domain"/>
    <property type="match status" value="1"/>
</dbReference>
<dbReference type="Proteomes" id="UP000044071">
    <property type="component" value="Unassembled WGS sequence"/>
</dbReference>
<evidence type="ECO:0000256" key="1">
    <source>
        <dbReference type="SAM" id="Phobius"/>
    </source>
</evidence>
<dbReference type="SUPFAM" id="SSF48452">
    <property type="entry name" value="TPR-like"/>
    <property type="match status" value="1"/>
</dbReference>
<protein>
    <submittedName>
        <fullName evidence="2">Uncharacterized protein</fullName>
    </submittedName>
</protein>
<dbReference type="EMBL" id="CCSB01000002">
    <property type="protein sequence ID" value="CDZ78067.1"/>
    <property type="molecule type" value="Genomic_DNA"/>
</dbReference>
<proteinExistence type="predicted"/>
<keyword evidence="3" id="KW-1185">Reference proteome</keyword>
<name>A0A078KYD0_9GAMM</name>
<accession>A0A078KYD0</accession>
<dbReference type="InterPro" id="IPR011990">
    <property type="entry name" value="TPR-like_helical_dom_sf"/>
</dbReference>
<gene>
    <name evidence="2" type="ORF">BN59_02364</name>
</gene>